<organism evidence="1 2">
    <name type="scientific">Dichomitus squalens</name>
    <dbReference type="NCBI Taxonomy" id="114155"/>
    <lineage>
        <taxon>Eukaryota</taxon>
        <taxon>Fungi</taxon>
        <taxon>Dikarya</taxon>
        <taxon>Basidiomycota</taxon>
        <taxon>Agaricomycotina</taxon>
        <taxon>Agaricomycetes</taxon>
        <taxon>Polyporales</taxon>
        <taxon>Polyporaceae</taxon>
        <taxon>Dichomitus</taxon>
    </lineage>
</organism>
<reference evidence="1 2" key="1">
    <citation type="submission" date="2019-01" db="EMBL/GenBank/DDBJ databases">
        <title>Draft genome sequences of three monokaryotic isolates of the white-rot basidiomycete fungus Dichomitus squalens.</title>
        <authorList>
            <consortium name="DOE Joint Genome Institute"/>
            <person name="Lopez S.C."/>
            <person name="Andreopoulos B."/>
            <person name="Pangilinan J."/>
            <person name="Lipzen A."/>
            <person name="Riley R."/>
            <person name="Ahrendt S."/>
            <person name="Ng V."/>
            <person name="Barry K."/>
            <person name="Daum C."/>
            <person name="Grigoriev I.V."/>
            <person name="Hilden K.S."/>
            <person name="Makela M.R."/>
            <person name="de Vries R.P."/>
        </authorList>
    </citation>
    <scope>NUCLEOTIDE SEQUENCE [LARGE SCALE GENOMIC DNA]</scope>
    <source>
        <strain evidence="1 2">CBS 464.89</strain>
    </source>
</reference>
<dbReference type="EMBL" id="ML145124">
    <property type="protein sequence ID" value="TBU58468.1"/>
    <property type="molecule type" value="Genomic_DNA"/>
</dbReference>
<dbReference type="Proteomes" id="UP000292082">
    <property type="component" value="Unassembled WGS sequence"/>
</dbReference>
<dbReference type="STRING" id="114155.A0A4V2K832"/>
<keyword evidence="2" id="KW-1185">Reference proteome</keyword>
<name>A0A4V2K832_9APHY</name>
<evidence type="ECO:0000313" key="2">
    <source>
        <dbReference type="Proteomes" id="UP000292082"/>
    </source>
</evidence>
<proteinExistence type="predicted"/>
<accession>A0A4V2K832</accession>
<sequence length="231" mass="26226">MFAAARPIGTGMAHPRSLLVHMRGRPRAIACCTYSTSQHKPVNPPLPRFPSPFYSLYRLFLRSAGASVLAEPDSTSTLRGLWRQVFSQATSVMRRFQSSNRPSHNRRIAMNKWLQEWDKRMDSTLELLYCSAITRGLPHQVTRNLSKMARANKDNISPPPYRLEGGVWDGTLPPDHPAYKPGHVKTRRINRTARQRDKDLLVDRPSHTLNEVIGMAEGFGGVSLGRMQRKR</sequence>
<gene>
    <name evidence="1" type="ORF">BD310DRAFT_927008</name>
</gene>
<dbReference type="AlphaFoldDB" id="A0A4V2K832"/>
<evidence type="ECO:0000313" key="1">
    <source>
        <dbReference type="EMBL" id="TBU58468.1"/>
    </source>
</evidence>
<protein>
    <submittedName>
        <fullName evidence="1">Uncharacterized protein</fullName>
    </submittedName>
</protein>